<dbReference type="EMBL" id="CP079194">
    <property type="protein sequence ID" value="QXT38819.1"/>
    <property type="molecule type" value="Genomic_DNA"/>
</dbReference>
<feature type="transmembrane region" description="Helical" evidence="1">
    <location>
        <begin position="112"/>
        <end position="133"/>
    </location>
</feature>
<name>A0A8F6TVS2_9RHOB</name>
<sequence length="136" mass="14424">MNPDMLPDDFGGVLSQGELTLVIIGAMLLRAVPLLVLASSLVKLKRFPALRALHFTLLASVLLIGVLALIEVALPALVPSANIWSSLWIFAVAWLCVTWTRSAIKTGLRPRVLDIATLAALAGTALALFLPLATST</sequence>
<dbReference type="Proteomes" id="UP000825009">
    <property type="component" value="Chromosome"/>
</dbReference>
<organism evidence="2 3">
    <name type="scientific">Gymnodinialimonas ceratoperidinii</name>
    <dbReference type="NCBI Taxonomy" id="2856823"/>
    <lineage>
        <taxon>Bacteria</taxon>
        <taxon>Pseudomonadati</taxon>
        <taxon>Pseudomonadota</taxon>
        <taxon>Alphaproteobacteria</taxon>
        <taxon>Rhodobacterales</taxon>
        <taxon>Paracoccaceae</taxon>
        <taxon>Gymnodinialimonas</taxon>
    </lineage>
</organism>
<feature type="transmembrane region" description="Helical" evidence="1">
    <location>
        <begin position="83"/>
        <end position="100"/>
    </location>
</feature>
<dbReference type="KEGG" id="gce:KYE46_12865"/>
<keyword evidence="1" id="KW-1133">Transmembrane helix</keyword>
<feature type="transmembrane region" description="Helical" evidence="1">
    <location>
        <begin position="54"/>
        <end position="77"/>
    </location>
</feature>
<keyword evidence="1" id="KW-0812">Transmembrane</keyword>
<evidence type="ECO:0000256" key="1">
    <source>
        <dbReference type="SAM" id="Phobius"/>
    </source>
</evidence>
<reference evidence="2 3" key="1">
    <citation type="submission" date="2021-07" db="EMBL/GenBank/DDBJ databases">
        <title>A novel Jannaschia species isolated from marine dinoflagellate Ceratoperidinium margalefii.</title>
        <authorList>
            <person name="Jiang Y."/>
            <person name="Li Z."/>
        </authorList>
    </citation>
    <scope>NUCLEOTIDE SEQUENCE [LARGE SCALE GENOMIC DNA]</scope>
    <source>
        <strain evidence="2 3">J12C1-MA-4</strain>
    </source>
</reference>
<dbReference type="AlphaFoldDB" id="A0A8F6TVS2"/>
<feature type="transmembrane region" description="Helical" evidence="1">
    <location>
        <begin position="20"/>
        <end position="42"/>
    </location>
</feature>
<accession>A0A8F6TVS2</accession>
<dbReference type="RefSeq" id="WP_219001015.1">
    <property type="nucleotide sequence ID" value="NZ_CP079194.1"/>
</dbReference>
<gene>
    <name evidence="2" type="ORF">KYE46_12865</name>
</gene>
<keyword evidence="3" id="KW-1185">Reference proteome</keyword>
<protein>
    <submittedName>
        <fullName evidence="2">Uncharacterized protein</fullName>
    </submittedName>
</protein>
<evidence type="ECO:0000313" key="3">
    <source>
        <dbReference type="Proteomes" id="UP000825009"/>
    </source>
</evidence>
<proteinExistence type="predicted"/>
<evidence type="ECO:0000313" key="2">
    <source>
        <dbReference type="EMBL" id="QXT38819.1"/>
    </source>
</evidence>
<keyword evidence="1" id="KW-0472">Membrane</keyword>